<dbReference type="PANTHER" id="PTHR43798:SF31">
    <property type="entry name" value="AB HYDROLASE SUPERFAMILY PROTEIN YCLE"/>
    <property type="match status" value="1"/>
</dbReference>
<evidence type="ECO:0000313" key="4">
    <source>
        <dbReference type="EMBL" id="VVJ15347.1"/>
    </source>
</evidence>
<dbReference type="Gene3D" id="3.40.50.1820">
    <property type="entry name" value="alpha/beta hydrolase"/>
    <property type="match status" value="1"/>
</dbReference>
<protein>
    <recommendedName>
        <fullName evidence="3">AB hydrolase-1 domain-containing protein</fullName>
    </recommendedName>
</protein>
<dbReference type="InterPro" id="IPR029058">
    <property type="entry name" value="AB_hydrolase_fold"/>
</dbReference>
<keyword evidence="1" id="KW-0378">Hydrolase</keyword>
<dbReference type="InterPro" id="IPR000073">
    <property type="entry name" value="AB_hydrolase_1"/>
</dbReference>
<name>A0A6I8LH43_9PSEU</name>
<feature type="chain" id="PRO_5026183572" description="AB hydrolase-1 domain-containing protein" evidence="2">
    <location>
        <begin position="25"/>
        <end position="326"/>
    </location>
</feature>
<organism evidence="4 5">
    <name type="scientific">Amycolatopsis camponoti</name>
    <dbReference type="NCBI Taxonomy" id="2606593"/>
    <lineage>
        <taxon>Bacteria</taxon>
        <taxon>Bacillati</taxon>
        <taxon>Actinomycetota</taxon>
        <taxon>Actinomycetes</taxon>
        <taxon>Pseudonocardiales</taxon>
        <taxon>Pseudonocardiaceae</taxon>
        <taxon>Amycolatopsis</taxon>
    </lineage>
</organism>
<dbReference type="AlphaFoldDB" id="A0A6I8LH43"/>
<dbReference type="PANTHER" id="PTHR43798">
    <property type="entry name" value="MONOACYLGLYCEROL LIPASE"/>
    <property type="match status" value="1"/>
</dbReference>
<dbReference type="GO" id="GO:0016020">
    <property type="term" value="C:membrane"/>
    <property type="evidence" value="ECO:0007669"/>
    <property type="project" value="TreeGrafter"/>
</dbReference>
<gene>
    <name evidence="4" type="ORF">AA23TX_00368</name>
</gene>
<keyword evidence="2" id="KW-0732">Signal</keyword>
<proteinExistence type="predicted"/>
<keyword evidence="5" id="KW-1185">Reference proteome</keyword>
<dbReference type="SUPFAM" id="SSF53474">
    <property type="entry name" value="alpha/beta-Hydrolases"/>
    <property type="match status" value="1"/>
</dbReference>
<dbReference type="EMBL" id="CABVGP010000001">
    <property type="protein sequence ID" value="VVJ15347.1"/>
    <property type="molecule type" value="Genomic_DNA"/>
</dbReference>
<dbReference type="GO" id="GO:0016787">
    <property type="term" value="F:hydrolase activity"/>
    <property type="evidence" value="ECO:0007669"/>
    <property type="project" value="UniProtKB-KW"/>
</dbReference>
<evidence type="ECO:0000256" key="1">
    <source>
        <dbReference type="ARBA" id="ARBA00022801"/>
    </source>
</evidence>
<feature type="signal peptide" evidence="2">
    <location>
        <begin position="1"/>
        <end position="24"/>
    </location>
</feature>
<evidence type="ECO:0000259" key="3">
    <source>
        <dbReference type="Pfam" id="PF12697"/>
    </source>
</evidence>
<evidence type="ECO:0000256" key="2">
    <source>
        <dbReference type="SAM" id="SignalP"/>
    </source>
</evidence>
<dbReference type="InterPro" id="IPR050266">
    <property type="entry name" value="AB_hydrolase_sf"/>
</dbReference>
<dbReference type="Proteomes" id="UP000399805">
    <property type="component" value="Unassembled WGS sequence"/>
</dbReference>
<reference evidence="4 5" key="1">
    <citation type="submission" date="2019-09" db="EMBL/GenBank/DDBJ databases">
        <authorList>
            <person name="Leyn A S."/>
        </authorList>
    </citation>
    <scope>NUCLEOTIDE SEQUENCE [LARGE SCALE GENOMIC DNA]</scope>
    <source>
        <strain evidence="4">AA231_1</strain>
    </source>
</reference>
<accession>A0A6I8LH43</accession>
<evidence type="ECO:0000313" key="5">
    <source>
        <dbReference type="Proteomes" id="UP000399805"/>
    </source>
</evidence>
<feature type="domain" description="AB hydrolase-1" evidence="3">
    <location>
        <begin position="58"/>
        <end position="309"/>
    </location>
</feature>
<sequence>MLRRFCAVLVLFAATLFVPVPAQAAVTCEDLYVPVTVALLPQTMHGRLCTPAGASTVVVLIPGGTYNASYWDIGYTPETRSFRLAENQAGIATLALDRLGTGRSSKPLSTLLSASVQATAAHAVVQAVRPRFAKVVIGGHSIGSAMAMIEAGRYRDVDGVLVTGMTHRMNLVSVIPTLAQMIPAPLDPAVPGRDAGYLTTDPGTRYAAFHTPGPYDAAAIGYDESTKDVFAATEAVDSLTLTTVVTPASQQITAPVLLVVGDDPNFCGTLGSDCSSPAALRASEAPFFGTSQLQAYILNGYGHAINYAPNAPTYFGVVGNWLKALP</sequence>
<dbReference type="Pfam" id="PF12697">
    <property type="entry name" value="Abhydrolase_6"/>
    <property type="match status" value="1"/>
</dbReference>